<dbReference type="PANTHER" id="PTHR43244">
    <property type="match status" value="1"/>
</dbReference>
<dbReference type="PANTHER" id="PTHR43244:SF2">
    <property type="entry name" value="CONSERVED HYPOTHETICAL ALANINE AND PROLINE-RICH PROTEIN"/>
    <property type="match status" value="1"/>
</dbReference>
<evidence type="ECO:0000313" key="6">
    <source>
        <dbReference type="EMBL" id="CAB4936974.1"/>
    </source>
</evidence>
<proteinExistence type="predicted"/>
<evidence type="ECO:0000313" key="4">
    <source>
        <dbReference type="EMBL" id="CAB4832292.1"/>
    </source>
</evidence>
<dbReference type="InterPro" id="IPR050564">
    <property type="entry name" value="F420-G6PD/mer"/>
</dbReference>
<evidence type="ECO:0000313" key="5">
    <source>
        <dbReference type="EMBL" id="CAB4853236.1"/>
    </source>
</evidence>
<dbReference type="EMBL" id="CAESGF010000009">
    <property type="protein sequence ID" value="CAB4363945.1"/>
    <property type="molecule type" value="Genomic_DNA"/>
</dbReference>
<dbReference type="InterPro" id="IPR011251">
    <property type="entry name" value="Luciferase-like_dom"/>
</dbReference>
<protein>
    <submittedName>
        <fullName evidence="5">Unannotated protein</fullName>
    </submittedName>
</protein>
<dbReference type="InterPro" id="IPR036661">
    <property type="entry name" value="Luciferase-like_sf"/>
</dbReference>
<dbReference type="EMBL" id="CAFBIY010000221">
    <property type="protein sequence ID" value="CAB4853236.1"/>
    <property type="molecule type" value="Genomic_DNA"/>
</dbReference>
<dbReference type="SUPFAM" id="SSF51679">
    <property type="entry name" value="Bacterial luciferase-like"/>
    <property type="match status" value="1"/>
</dbReference>
<organism evidence="5">
    <name type="scientific">freshwater metagenome</name>
    <dbReference type="NCBI Taxonomy" id="449393"/>
    <lineage>
        <taxon>unclassified sequences</taxon>
        <taxon>metagenomes</taxon>
        <taxon>ecological metagenomes</taxon>
    </lineage>
</organism>
<dbReference type="Pfam" id="PF00296">
    <property type="entry name" value="Bac_luciferase"/>
    <property type="match status" value="1"/>
</dbReference>
<dbReference type="EMBL" id="CAFBMT010000009">
    <property type="protein sequence ID" value="CAB4936974.1"/>
    <property type="molecule type" value="Genomic_DNA"/>
</dbReference>
<accession>A0A6J7C579</accession>
<sequence>MSKPTVDIGRVGIWYGGIDGLATPEARRAAQVIEELGFGALWLAEAVGRDPFASAAILLSATERLPLATGIANIYARDPMTMAAGQKTLAEAFPGRFLLGLGVSHGHLVAGVRKHDYSKPYSYMVEYLDRMDQSLFMAIGPSENPGRLLAALGPKMLELSAARANGSHPYFTTPDHTVLAREAMGPDALLAPEQMVVLHTDATEARRIARAGMKIYLGLPNYTNNLLRIGFDDSDIADGGSDRLVDAIVAWGTEEQIAARVAEHHAAGADHVCVQVLQESPTTMPEQQWRRLAPALLG</sequence>
<feature type="domain" description="Luciferase-like" evidence="1">
    <location>
        <begin position="25"/>
        <end position="271"/>
    </location>
</feature>
<dbReference type="EMBL" id="CAFAAV010000207">
    <property type="protein sequence ID" value="CAB4832292.1"/>
    <property type="molecule type" value="Genomic_DNA"/>
</dbReference>
<dbReference type="EMBL" id="CAEZYF010000009">
    <property type="protein sequence ID" value="CAB4725341.1"/>
    <property type="molecule type" value="Genomic_DNA"/>
</dbReference>
<dbReference type="InterPro" id="IPR019922">
    <property type="entry name" value="Lucif-like_OxRdatse_MSMEG_4141"/>
</dbReference>
<evidence type="ECO:0000313" key="3">
    <source>
        <dbReference type="EMBL" id="CAB4725341.1"/>
    </source>
</evidence>
<evidence type="ECO:0000313" key="2">
    <source>
        <dbReference type="EMBL" id="CAB4363945.1"/>
    </source>
</evidence>
<evidence type="ECO:0000259" key="1">
    <source>
        <dbReference type="Pfam" id="PF00296"/>
    </source>
</evidence>
<dbReference type="AlphaFoldDB" id="A0A6J7C579"/>
<name>A0A6J7C579_9ZZZZ</name>
<dbReference type="GO" id="GO:0016705">
    <property type="term" value="F:oxidoreductase activity, acting on paired donors, with incorporation or reduction of molecular oxygen"/>
    <property type="evidence" value="ECO:0007669"/>
    <property type="project" value="InterPro"/>
</dbReference>
<gene>
    <name evidence="3" type="ORF">UFOPK2656_01731</name>
    <name evidence="4" type="ORF">UFOPK3099_02229</name>
    <name evidence="5" type="ORF">UFOPK3267_02761</name>
    <name evidence="6" type="ORF">UFOPK3651_01873</name>
    <name evidence="2" type="ORF">UFOPK4189_01714</name>
</gene>
<dbReference type="Gene3D" id="3.20.20.30">
    <property type="entry name" value="Luciferase-like domain"/>
    <property type="match status" value="1"/>
</dbReference>
<reference evidence="5" key="1">
    <citation type="submission" date="2020-05" db="EMBL/GenBank/DDBJ databases">
        <authorList>
            <person name="Chiriac C."/>
            <person name="Salcher M."/>
            <person name="Ghai R."/>
            <person name="Kavagutti S V."/>
        </authorList>
    </citation>
    <scope>NUCLEOTIDE SEQUENCE</scope>
</reference>
<dbReference type="NCBIfam" id="TIGR03620">
    <property type="entry name" value="F420_MSMEG_4141"/>
    <property type="match status" value="1"/>
</dbReference>